<keyword evidence="7" id="KW-0813">Transport</keyword>
<feature type="transmembrane region" description="Helical" evidence="7">
    <location>
        <begin position="44"/>
        <end position="66"/>
    </location>
</feature>
<comment type="caution">
    <text evidence="7">Lacks conserved residue(s) required for the propagation of feature annotation.</text>
</comment>
<dbReference type="InterPro" id="IPR004681">
    <property type="entry name" value="TRAP_DctM"/>
</dbReference>
<feature type="transmembrane region" description="Helical" evidence="7">
    <location>
        <begin position="237"/>
        <end position="256"/>
    </location>
</feature>
<evidence type="ECO:0000256" key="5">
    <source>
        <dbReference type="ARBA" id="ARBA00022989"/>
    </source>
</evidence>
<dbReference type="GO" id="GO:0005886">
    <property type="term" value="C:plasma membrane"/>
    <property type="evidence" value="ECO:0007669"/>
    <property type="project" value="UniProtKB-SubCell"/>
</dbReference>
<dbReference type="EMBL" id="RZNJ01000001">
    <property type="protein sequence ID" value="RUT34576.1"/>
    <property type="molecule type" value="Genomic_DNA"/>
</dbReference>
<name>A0A433XKH1_9HYPH</name>
<feature type="transmembrane region" description="Helical" evidence="7">
    <location>
        <begin position="210"/>
        <end position="231"/>
    </location>
</feature>
<keyword evidence="3 7" id="KW-0997">Cell inner membrane</keyword>
<sequence length="423" mass="45162">MLLLFSSLIILMLIGTPVFAAIGAASLLYMFVNGLNPLVAVQRMVAGVDSFTLLAVPFFILAGMLMNASNVTDRLFNFANSMVAHWRGGLGHVNVYGSLIFSMMSGSAMADAAGLGAIQLRAMRERGYDTGFAVGTTAVTTILAGIIPPSLALVVYGFVANVSVGRLFLAGIVPGLLCALFMHIAIFIYAGMRGMPTEPRQGWGERGRAFLHGVPALLMPVIIIGSISLGIATPTEAAALASAYALLLGAVFYRTLDLRGIGKVFVETFELTATIMIMIAASMLFGWILVYENVARDFAQLLIGFASEPWQLMAVLVILLLICGMFLDNLVVILITTPILMPAVTQFGIDPVQFGIIMVLTVMIGLMTPPIGMVLFVVTRLAGMPYLKGFIACIPFLIPVLAVILLLILVPDVALALPRWLMG</sequence>
<dbReference type="Proteomes" id="UP000281547">
    <property type="component" value="Unassembled WGS sequence"/>
</dbReference>
<keyword evidence="4 7" id="KW-0812">Transmembrane</keyword>
<feature type="transmembrane region" description="Helical" evidence="7">
    <location>
        <begin position="168"/>
        <end position="190"/>
    </location>
</feature>
<comment type="function">
    <text evidence="7">Part of the tripartite ATP-independent periplasmic (TRAP) transport system.</text>
</comment>
<feature type="transmembrane region" description="Helical" evidence="7">
    <location>
        <begin position="268"/>
        <end position="290"/>
    </location>
</feature>
<comment type="subcellular location">
    <subcellularLocation>
        <location evidence="1 7">Cell inner membrane</location>
        <topology evidence="1 7">Multi-pass membrane protein</topology>
    </subcellularLocation>
</comment>
<gene>
    <name evidence="9" type="ORF">EMQ25_01020</name>
</gene>
<feature type="transmembrane region" description="Helical" evidence="7">
    <location>
        <begin position="310"/>
        <end position="335"/>
    </location>
</feature>
<comment type="caution">
    <text evidence="9">The sequence shown here is derived from an EMBL/GenBank/DDBJ whole genome shotgun (WGS) entry which is preliminary data.</text>
</comment>
<evidence type="ECO:0000313" key="9">
    <source>
        <dbReference type="EMBL" id="RUT34576.1"/>
    </source>
</evidence>
<dbReference type="PANTHER" id="PTHR33362:SF3">
    <property type="entry name" value="SIALIC ACID TRAP TRANSPORTER PERMEASE PROTEIN SIAT"/>
    <property type="match status" value="1"/>
</dbReference>
<feature type="transmembrane region" description="Helical" evidence="7">
    <location>
        <begin position="356"/>
        <end position="377"/>
    </location>
</feature>
<feature type="transmembrane region" description="Helical" evidence="7">
    <location>
        <begin position="389"/>
        <end position="417"/>
    </location>
</feature>
<proteinExistence type="inferred from homology"/>
<dbReference type="PANTHER" id="PTHR33362">
    <property type="entry name" value="SIALIC ACID TRAP TRANSPORTER PERMEASE PROTEIN SIAT-RELATED"/>
    <property type="match status" value="1"/>
</dbReference>
<evidence type="ECO:0000256" key="6">
    <source>
        <dbReference type="ARBA" id="ARBA00023136"/>
    </source>
</evidence>
<comment type="similarity">
    <text evidence="7">Belongs to the TRAP transporter large permease family.</text>
</comment>
<feature type="transmembrane region" description="Helical" evidence="7">
    <location>
        <begin position="131"/>
        <end position="156"/>
    </location>
</feature>
<accession>A0A433XKH1</accession>
<organism evidence="9 10">
    <name type="scientific">Arsenicitalea aurantiaca</name>
    <dbReference type="NCBI Taxonomy" id="1783274"/>
    <lineage>
        <taxon>Bacteria</taxon>
        <taxon>Pseudomonadati</taxon>
        <taxon>Pseudomonadota</taxon>
        <taxon>Alphaproteobacteria</taxon>
        <taxon>Hyphomicrobiales</taxon>
        <taxon>Devosiaceae</taxon>
        <taxon>Arsenicitalea</taxon>
    </lineage>
</organism>
<keyword evidence="10" id="KW-1185">Reference proteome</keyword>
<keyword evidence="6 7" id="KW-0472">Membrane</keyword>
<evidence type="ECO:0000256" key="4">
    <source>
        <dbReference type="ARBA" id="ARBA00022692"/>
    </source>
</evidence>
<evidence type="ECO:0000256" key="3">
    <source>
        <dbReference type="ARBA" id="ARBA00022519"/>
    </source>
</evidence>
<dbReference type="Pfam" id="PF06808">
    <property type="entry name" value="DctM"/>
    <property type="match status" value="1"/>
</dbReference>
<dbReference type="PIRSF" id="PIRSF006066">
    <property type="entry name" value="HI0050"/>
    <property type="match status" value="1"/>
</dbReference>
<dbReference type="OrthoDB" id="7824289at2"/>
<protein>
    <recommendedName>
        <fullName evidence="7">TRAP transporter large permease protein</fullName>
    </recommendedName>
</protein>
<evidence type="ECO:0000256" key="2">
    <source>
        <dbReference type="ARBA" id="ARBA00022475"/>
    </source>
</evidence>
<reference evidence="9 10" key="1">
    <citation type="journal article" date="2016" name="Int. J. Syst. Evol. Microbiol.">
        <title>Arsenicitalea aurantiaca gen. nov., sp. nov., a new member of the family Hyphomicrobiaceae, isolated from high-arsenic sediment.</title>
        <authorList>
            <person name="Mu Y."/>
            <person name="Zhou L."/>
            <person name="Zeng X.C."/>
            <person name="Liu L."/>
            <person name="Pan Y."/>
            <person name="Chen X."/>
            <person name="Wang J."/>
            <person name="Li S."/>
            <person name="Li W.J."/>
            <person name="Wang Y."/>
        </authorList>
    </citation>
    <scope>NUCLEOTIDE SEQUENCE [LARGE SCALE GENOMIC DNA]</scope>
    <source>
        <strain evidence="9 10">42-50</strain>
    </source>
</reference>
<evidence type="ECO:0000259" key="8">
    <source>
        <dbReference type="Pfam" id="PF06808"/>
    </source>
</evidence>
<feature type="domain" description="TRAP C4-dicarboxylate transport system permease DctM subunit" evidence="8">
    <location>
        <begin position="6"/>
        <end position="412"/>
    </location>
</feature>
<dbReference type="InterPro" id="IPR010656">
    <property type="entry name" value="DctM"/>
</dbReference>
<dbReference type="GO" id="GO:0022857">
    <property type="term" value="F:transmembrane transporter activity"/>
    <property type="evidence" value="ECO:0007669"/>
    <property type="project" value="UniProtKB-UniRule"/>
</dbReference>
<dbReference type="AlphaFoldDB" id="A0A433XKH1"/>
<keyword evidence="2" id="KW-1003">Cell membrane</keyword>
<comment type="subunit">
    <text evidence="7">The complex comprises the extracytoplasmic solute receptor protein and the two transmembrane proteins.</text>
</comment>
<keyword evidence="5 7" id="KW-1133">Transmembrane helix</keyword>
<dbReference type="NCBIfam" id="TIGR00786">
    <property type="entry name" value="dctM"/>
    <property type="match status" value="1"/>
</dbReference>
<evidence type="ECO:0000313" key="10">
    <source>
        <dbReference type="Proteomes" id="UP000281547"/>
    </source>
</evidence>
<evidence type="ECO:0000256" key="1">
    <source>
        <dbReference type="ARBA" id="ARBA00004429"/>
    </source>
</evidence>
<evidence type="ECO:0000256" key="7">
    <source>
        <dbReference type="RuleBase" id="RU369079"/>
    </source>
</evidence>
<dbReference type="RefSeq" id="WP_127186695.1">
    <property type="nucleotide sequence ID" value="NZ_RZNJ01000001.1"/>
</dbReference>